<dbReference type="InterPro" id="IPR024165">
    <property type="entry name" value="Kan/Strep_kinase"/>
</dbReference>
<dbReference type="GO" id="GO:0005524">
    <property type="term" value="F:ATP binding"/>
    <property type="evidence" value="ECO:0007669"/>
    <property type="project" value="UniProtKB-KW"/>
</dbReference>
<dbReference type="AlphaFoldDB" id="A0A3S4E288"/>
<evidence type="ECO:0000256" key="3">
    <source>
        <dbReference type="ARBA" id="ARBA00022741"/>
    </source>
</evidence>
<evidence type="ECO:0000259" key="9">
    <source>
        <dbReference type="Pfam" id="PF01636"/>
    </source>
</evidence>
<dbReference type="OrthoDB" id="3806873at2"/>
<dbReference type="InterPro" id="IPR011009">
    <property type="entry name" value="Kinase-like_dom_sf"/>
</dbReference>
<evidence type="ECO:0000256" key="4">
    <source>
        <dbReference type="ARBA" id="ARBA00022777"/>
    </source>
</evidence>
<keyword evidence="5" id="KW-0067">ATP-binding</keyword>
<feature type="binding site" evidence="8">
    <location>
        <position position="177"/>
    </location>
    <ligand>
        <name>Mg(2+)</name>
        <dbReference type="ChEBI" id="CHEBI:18420"/>
    </ligand>
</feature>
<keyword evidence="6" id="KW-0046">Antibiotic resistance</keyword>
<dbReference type="RefSeq" id="WP_128498441.1">
    <property type="nucleotide sequence ID" value="NZ_RZNC01000002.1"/>
</dbReference>
<keyword evidence="2 10" id="KW-0808">Transferase</keyword>
<dbReference type="InterPro" id="IPR002575">
    <property type="entry name" value="Aminoglycoside_PTrfase"/>
</dbReference>
<feature type="domain" description="Aminoglycoside phosphotransferase" evidence="9">
    <location>
        <begin position="35"/>
        <end position="233"/>
    </location>
</feature>
<dbReference type="Gene3D" id="3.90.1200.10">
    <property type="match status" value="1"/>
</dbReference>
<keyword evidence="8" id="KW-0460">Magnesium</keyword>
<protein>
    <submittedName>
        <fullName evidence="10">Aminoglycoside 3'-phosphotransferase</fullName>
    </submittedName>
</protein>
<dbReference type="PIRSF" id="PIRSF000706">
    <property type="entry name" value="Kanamycin_kin"/>
    <property type="match status" value="1"/>
</dbReference>
<feature type="binding site" evidence="8">
    <location>
        <position position="191"/>
    </location>
    <ligand>
        <name>Mg(2+)</name>
        <dbReference type="ChEBI" id="CHEBI:18420"/>
    </ligand>
</feature>
<dbReference type="GO" id="GO:0016773">
    <property type="term" value="F:phosphotransferase activity, alcohol group as acceptor"/>
    <property type="evidence" value="ECO:0007669"/>
    <property type="project" value="InterPro"/>
</dbReference>
<dbReference type="GO" id="GO:0016301">
    <property type="term" value="F:kinase activity"/>
    <property type="evidence" value="ECO:0007669"/>
    <property type="project" value="UniProtKB-KW"/>
</dbReference>
<comment type="similarity">
    <text evidence="1">Belongs to the aminoglycoside phosphotransferase family.</text>
</comment>
<sequence length="246" mass="27055">MTIPRLGGAVPHAVLRHIGDARVTPVWENADGGLTYRLDGPHGGRHVKWGPPDYRDLFEREARRLEWASEWIRVPRVLELDVSEPADGVVLVTETIEALSAVDPSWIARPEIAVRACGAGLRRLHDSLPAGDCPFDWSVASRIDEAIGRGVRVPDDVLDPPPIDRLVVCHGDPCVPNTLLDADGAPVAHVDLGMLGLADRWADIAVGSMSIEWNYGPGVEHLFFEGYGITPDHALVDYYRRLWNST</sequence>
<evidence type="ECO:0000256" key="7">
    <source>
        <dbReference type="PIRSR" id="PIRSR000706-1"/>
    </source>
</evidence>
<evidence type="ECO:0000313" key="11">
    <source>
        <dbReference type="Proteomes" id="UP000288603"/>
    </source>
</evidence>
<evidence type="ECO:0000256" key="6">
    <source>
        <dbReference type="ARBA" id="ARBA00023251"/>
    </source>
</evidence>
<dbReference type="EMBL" id="RZNC01000002">
    <property type="protein sequence ID" value="RWZ64664.1"/>
    <property type="molecule type" value="Genomic_DNA"/>
</dbReference>
<comment type="caution">
    <text evidence="10">The sequence shown here is derived from an EMBL/GenBank/DDBJ whole genome shotgun (WGS) entry which is preliminary data.</text>
</comment>
<evidence type="ECO:0000256" key="1">
    <source>
        <dbReference type="ARBA" id="ARBA00006219"/>
    </source>
</evidence>
<keyword evidence="11" id="KW-1185">Reference proteome</keyword>
<keyword evidence="4" id="KW-0418">Kinase</keyword>
<dbReference type="CDD" id="cd05150">
    <property type="entry name" value="APH"/>
    <property type="match status" value="1"/>
</dbReference>
<dbReference type="SUPFAM" id="SSF56112">
    <property type="entry name" value="Protein kinase-like (PK-like)"/>
    <property type="match status" value="1"/>
</dbReference>
<dbReference type="GO" id="GO:0046872">
    <property type="term" value="F:metal ion binding"/>
    <property type="evidence" value="ECO:0007669"/>
    <property type="project" value="UniProtKB-KW"/>
</dbReference>
<dbReference type="GO" id="GO:0046677">
    <property type="term" value="P:response to antibiotic"/>
    <property type="evidence" value="ECO:0007669"/>
    <property type="project" value="UniProtKB-KW"/>
</dbReference>
<accession>A0A3S4E288</accession>
<dbReference type="Gene3D" id="3.30.200.20">
    <property type="entry name" value="Phosphorylase Kinase, domain 1"/>
    <property type="match status" value="1"/>
</dbReference>
<gene>
    <name evidence="10" type="ORF">ELQ92_07955</name>
</gene>
<keyword evidence="8" id="KW-0479">Metal-binding</keyword>
<organism evidence="10 11">
    <name type="scientific">Labedella populi</name>
    <dbReference type="NCBI Taxonomy" id="2498850"/>
    <lineage>
        <taxon>Bacteria</taxon>
        <taxon>Bacillati</taxon>
        <taxon>Actinomycetota</taxon>
        <taxon>Actinomycetes</taxon>
        <taxon>Micrococcales</taxon>
        <taxon>Microbacteriaceae</taxon>
        <taxon>Labedella</taxon>
    </lineage>
</organism>
<evidence type="ECO:0000256" key="8">
    <source>
        <dbReference type="PIRSR" id="PIRSR000706-2"/>
    </source>
</evidence>
<dbReference type="Proteomes" id="UP000288603">
    <property type="component" value="Unassembled WGS sequence"/>
</dbReference>
<keyword evidence="3" id="KW-0547">Nucleotide-binding</keyword>
<dbReference type="Pfam" id="PF01636">
    <property type="entry name" value="APH"/>
    <property type="match status" value="1"/>
</dbReference>
<evidence type="ECO:0000256" key="5">
    <source>
        <dbReference type="ARBA" id="ARBA00022840"/>
    </source>
</evidence>
<feature type="active site" description="Proton acceptor" evidence="7">
    <location>
        <position position="172"/>
    </location>
</feature>
<reference evidence="10 11" key="1">
    <citation type="submission" date="2018-12" db="EMBL/GenBank/DDBJ databases">
        <authorList>
            <person name="Li F."/>
        </authorList>
    </citation>
    <scope>NUCLEOTIDE SEQUENCE [LARGE SCALE GENOMIC DNA]</scope>
    <source>
        <strain evidence="10 11">8H24J-4-2</strain>
    </source>
</reference>
<proteinExistence type="inferred from homology"/>
<evidence type="ECO:0000256" key="2">
    <source>
        <dbReference type="ARBA" id="ARBA00022679"/>
    </source>
</evidence>
<name>A0A3S4E288_9MICO</name>
<evidence type="ECO:0000313" key="10">
    <source>
        <dbReference type="EMBL" id="RWZ64664.1"/>
    </source>
</evidence>